<organism evidence="7 8">
    <name type="scientific">Ceraceosorus bombacis</name>
    <dbReference type="NCBI Taxonomy" id="401625"/>
    <lineage>
        <taxon>Eukaryota</taxon>
        <taxon>Fungi</taxon>
        <taxon>Dikarya</taxon>
        <taxon>Basidiomycota</taxon>
        <taxon>Ustilaginomycotina</taxon>
        <taxon>Exobasidiomycetes</taxon>
        <taxon>Ceraceosorales</taxon>
        <taxon>Ceraceosoraceae</taxon>
        <taxon>Ceraceosorus</taxon>
    </lineage>
</organism>
<accession>A0A0P1BBA8</accession>
<dbReference type="GO" id="GO:0008892">
    <property type="term" value="F:guanine deaminase activity"/>
    <property type="evidence" value="ECO:0007669"/>
    <property type="project" value="TreeGrafter"/>
</dbReference>
<feature type="compositionally biased region" description="Polar residues" evidence="5">
    <location>
        <begin position="162"/>
        <end position="177"/>
    </location>
</feature>
<feature type="region of interest" description="Disordered" evidence="5">
    <location>
        <begin position="1"/>
        <end position="30"/>
    </location>
</feature>
<evidence type="ECO:0000259" key="6">
    <source>
        <dbReference type="Pfam" id="PF01979"/>
    </source>
</evidence>
<name>A0A0P1BBA8_9BASI</name>
<dbReference type="GO" id="GO:0008270">
    <property type="term" value="F:zinc ion binding"/>
    <property type="evidence" value="ECO:0007669"/>
    <property type="project" value="TreeGrafter"/>
</dbReference>
<dbReference type="Gene3D" id="2.30.40.10">
    <property type="entry name" value="Urease, subunit C, domain 1"/>
    <property type="match status" value="1"/>
</dbReference>
<dbReference type="InterPro" id="IPR011059">
    <property type="entry name" value="Metal-dep_hydrolase_composite"/>
</dbReference>
<feature type="domain" description="Amidohydrolase-related" evidence="6">
    <location>
        <begin position="527"/>
        <end position="674"/>
    </location>
</feature>
<feature type="compositionally biased region" description="Basic and acidic residues" evidence="5">
    <location>
        <begin position="116"/>
        <end position="141"/>
    </location>
</feature>
<dbReference type="InterPro" id="IPR032466">
    <property type="entry name" value="Metal_Hydrolase"/>
</dbReference>
<evidence type="ECO:0000256" key="5">
    <source>
        <dbReference type="SAM" id="MobiDB-lite"/>
    </source>
</evidence>
<evidence type="ECO:0000256" key="2">
    <source>
        <dbReference type="ARBA" id="ARBA00022723"/>
    </source>
</evidence>
<feature type="compositionally biased region" description="Polar residues" evidence="5">
    <location>
        <begin position="800"/>
        <end position="809"/>
    </location>
</feature>
<dbReference type="PANTHER" id="PTHR11271">
    <property type="entry name" value="GUANINE DEAMINASE"/>
    <property type="match status" value="1"/>
</dbReference>
<feature type="region of interest" description="Disordered" evidence="5">
    <location>
        <begin position="711"/>
        <end position="819"/>
    </location>
</feature>
<dbReference type="Gene3D" id="3.20.20.140">
    <property type="entry name" value="Metal-dependent hydrolases"/>
    <property type="match status" value="2"/>
</dbReference>
<keyword evidence="3" id="KW-0378">Hydrolase</keyword>
<comment type="cofactor">
    <cofactor evidence="1">
        <name>Zn(2+)</name>
        <dbReference type="ChEBI" id="CHEBI:29105"/>
    </cofactor>
</comment>
<dbReference type="GO" id="GO:0046098">
    <property type="term" value="P:guanine metabolic process"/>
    <property type="evidence" value="ECO:0007669"/>
    <property type="project" value="TreeGrafter"/>
</dbReference>
<dbReference type="Pfam" id="PF01979">
    <property type="entry name" value="Amidohydro_1"/>
    <property type="match status" value="3"/>
</dbReference>
<dbReference type="InterPro" id="IPR051607">
    <property type="entry name" value="Metallo-dep_hydrolases"/>
</dbReference>
<keyword evidence="2" id="KW-0479">Metal-binding</keyword>
<feature type="compositionally biased region" description="Polar residues" evidence="5">
    <location>
        <begin position="405"/>
        <end position="415"/>
    </location>
</feature>
<feature type="region of interest" description="Disordered" evidence="5">
    <location>
        <begin position="102"/>
        <end position="204"/>
    </location>
</feature>
<feature type="compositionally biased region" description="Basic and acidic residues" evidence="5">
    <location>
        <begin position="463"/>
        <end position="472"/>
    </location>
</feature>
<dbReference type="SUPFAM" id="SSF51338">
    <property type="entry name" value="Composite domain of metallo-dependent hydrolases"/>
    <property type="match status" value="1"/>
</dbReference>
<feature type="compositionally biased region" description="Low complexity" evidence="5">
    <location>
        <begin position="754"/>
        <end position="787"/>
    </location>
</feature>
<dbReference type="GO" id="GO:0005829">
    <property type="term" value="C:cytosol"/>
    <property type="evidence" value="ECO:0007669"/>
    <property type="project" value="TreeGrafter"/>
</dbReference>
<keyword evidence="4" id="KW-0862">Zinc</keyword>
<dbReference type="SUPFAM" id="SSF51556">
    <property type="entry name" value="Metallo-dependent hydrolases"/>
    <property type="match status" value="1"/>
</dbReference>
<sequence>MTHSGSRPVPANAGASSGSYREAVPEYAPSPSLRPALPAPSHLPKRVFVGSIVTPVNLTHLRLIERGILGVGTGGVIRFVEDLAEVELKLAQEEARQRAFVAEEEARGRSQHRKSREQLKSHAGTDEDSSGHSDDESHEEGGTTPGAPARSMTPKPLPVLSNGKTQTSQLPTTSTRDVSAGGLQNGSKREVSLPPPALPTDMPLDWTTQTAAAREASASRSRSVGIGLPPSQQQALERKAILYVVKSHGWNFADCEVVRLDPGAFLQPGFIDTHTHACQVPNLGLGQQYELLDWLQHVTFPREARFEDPVYARKTYDSVVQRLLDSGTTCAAIFATIHQEATSILAEICNDRGMRALVGKCAMDRNAPINYIEKNASVSLEATKTFIKHVRSLRPHGEYPDALSPTMTPTHTSGSPEMDASIARLSATMSEIMSSGDAKERSESRDRHNDALQLSTGTSPPESHADAGRSENNRLSQSAILEKQPHSSGWASHRVERKNRASAPSSAALTRNHSSSRSSRKPKISAPLVQPILTPRFAISCSDSMLASIAALWSRDPSLRIQTHLSENEGEIAFTKKLFPFADNYTSVYEHFSLLTPRTILAHAIHLESSEMDLIRKRDCGISHCPNSNFNLRSGTSRIGEMLNRGITKIGLGTDASGGFGLGILSAIREASVVAKVLSFPQRGKQEGELLTAQGLGDCAPVDLLLKKGKEQTNESREPHTSREHQTPPEDGRHPMPPVDHQHKVKRPAITQKGPATPSGAATAPRKTSVSTTGSSTSSHASDSASTPGTSAAEDEPQLGSDQGKSTKATPPEAQDGTSTDFCAGPLSIATLFYLATLGGAHVCSLADTIGSLDVGKEFDALLIRTTSNWDPVKGYRGCPNLFIEEEDTIETRLEKFLFCGDDRNISSVFVRGRCVGGADPIS</sequence>
<evidence type="ECO:0000256" key="4">
    <source>
        <dbReference type="ARBA" id="ARBA00022833"/>
    </source>
</evidence>
<proteinExistence type="predicted"/>
<evidence type="ECO:0000313" key="7">
    <source>
        <dbReference type="EMBL" id="CEH12753.1"/>
    </source>
</evidence>
<feature type="compositionally biased region" description="Basic and acidic residues" evidence="5">
    <location>
        <begin position="437"/>
        <end position="450"/>
    </location>
</feature>
<dbReference type="EMBL" id="CCYA01000181">
    <property type="protein sequence ID" value="CEH12753.1"/>
    <property type="molecule type" value="Genomic_DNA"/>
</dbReference>
<dbReference type="PANTHER" id="PTHR11271:SF6">
    <property type="entry name" value="GUANINE DEAMINASE"/>
    <property type="match status" value="1"/>
</dbReference>
<feature type="compositionally biased region" description="Basic and acidic residues" evidence="5">
    <location>
        <begin position="711"/>
        <end position="734"/>
    </location>
</feature>
<feature type="domain" description="Amidohydrolase-related" evidence="6">
    <location>
        <begin position="825"/>
        <end position="916"/>
    </location>
</feature>
<feature type="compositionally biased region" description="Polar residues" evidence="5">
    <location>
        <begin position="502"/>
        <end position="513"/>
    </location>
</feature>
<dbReference type="AlphaFoldDB" id="A0A0P1BBA8"/>
<evidence type="ECO:0000256" key="1">
    <source>
        <dbReference type="ARBA" id="ARBA00001947"/>
    </source>
</evidence>
<evidence type="ECO:0000313" key="8">
    <source>
        <dbReference type="Proteomes" id="UP000054845"/>
    </source>
</evidence>
<protein>
    <submittedName>
        <fullName evidence="7">Guanine deaminase</fullName>
    </submittedName>
</protein>
<feature type="compositionally biased region" description="Polar residues" evidence="5">
    <location>
        <begin position="452"/>
        <end position="461"/>
    </location>
</feature>
<feature type="domain" description="Amidohydrolase-related" evidence="6">
    <location>
        <begin position="266"/>
        <end position="390"/>
    </location>
</feature>
<dbReference type="OrthoDB" id="194468at2759"/>
<dbReference type="InterPro" id="IPR006680">
    <property type="entry name" value="Amidohydro-rel"/>
</dbReference>
<feature type="region of interest" description="Disordered" evidence="5">
    <location>
        <begin position="432"/>
        <end position="524"/>
    </location>
</feature>
<evidence type="ECO:0000256" key="3">
    <source>
        <dbReference type="ARBA" id="ARBA00022801"/>
    </source>
</evidence>
<dbReference type="Proteomes" id="UP000054845">
    <property type="component" value="Unassembled WGS sequence"/>
</dbReference>
<reference evidence="7 8" key="1">
    <citation type="submission" date="2014-09" db="EMBL/GenBank/DDBJ databases">
        <authorList>
            <person name="Magalhaes I.L.F."/>
            <person name="Oliveira U."/>
            <person name="Santos F.R."/>
            <person name="Vidigal T.H.D.A."/>
            <person name="Brescovit A.D."/>
            <person name="Santos A.J."/>
        </authorList>
    </citation>
    <scope>NUCLEOTIDE SEQUENCE [LARGE SCALE GENOMIC DNA]</scope>
</reference>
<keyword evidence="8" id="KW-1185">Reference proteome</keyword>
<dbReference type="STRING" id="401625.A0A0P1BBA8"/>
<feature type="region of interest" description="Disordered" evidence="5">
    <location>
        <begin position="395"/>
        <end position="417"/>
    </location>
</feature>